<name>A0A6J4HW71_9ACTN</name>
<evidence type="ECO:0000256" key="1">
    <source>
        <dbReference type="SAM" id="MobiDB-lite"/>
    </source>
</evidence>
<protein>
    <submittedName>
        <fullName evidence="2">Uncharacterized protein</fullName>
    </submittedName>
</protein>
<dbReference type="AlphaFoldDB" id="A0A6J4HW71"/>
<dbReference type="EMBL" id="CADCTF010000069">
    <property type="protein sequence ID" value="CAA9235694.1"/>
    <property type="molecule type" value="Genomic_DNA"/>
</dbReference>
<reference evidence="2" key="1">
    <citation type="submission" date="2020-02" db="EMBL/GenBank/DDBJ databases">
        <authorList>
            <person name="Meier V. D."/>
        </authorList>
    </citation>
    <scope>NUCLEOTIDE SEQUENCE</scope>
    <source>
        <strain evidence="2">AVDCRST_MAG50</strain>
    </source>
</reference>
<gene>
    <name evidence="2" type="ORF">AVDCRST_MAG50-1318</name>
</gene>
<evidence type="ECO:0000313" key="2">
    <source>
        <dbReference type="EMBL" id="CAA9235694.1"/>
    </source>
</evidence>
<proteinExistence type="predicted"/>
<feature type="region of interest" description="Disordered" evidence="1">
    <location>
        <begin position="1"/>
        <end position="20"/>
    </location>
</feature>
<accession>A0A6J4HW71</accession>
<sequence>MRRDRSSVLFTPAPEAGVSGGERALTMTARVTREGKRQAHAYA</sequence>
<organism evidence="2">
    <name type="scientific">uncultured Acidimicrobiales bacterium</name>
    <dbReference type="NCBI Taxonomy" id="310071"/>
    <lineage>
        <taxon>Bacteria</taxon>
        <taxon>Bacillati</taxon>
        <taxon>Actinomycetota</taxon>
        <taxon>Acidimicrobiia</taxon>
        <taxon>Acidimicrobiales</taxon>
        <taxon>environmental samples</taxon>
    </lineage>
</organism>